<gene>
    <name evidence="1" type="ORF">SAMN06264346_10463</name>
</gene>
<dbReference type="EMBL" id="FXTZ01000004">
    <property type="protein sequence ID" value="SMP16678.1"/>
    <property type="molecule type" value="Genomic_DNA"/>
</dbReference>
<evidence type="ECO:0000313" key="2">
    <source>
        <dbReference type="Proteomes" id="UP001157960"/>
    </source>
</evidence>
<dbReference type="Gene3D" id="3.40.630.30">
    <property type="match status" value="1"/>
</dbReference>
<protein>
    <recommendedName>
        <fullName evidence="3">8-amino-7-oxononanoate synthase</fullName>
    </recommendedName>
</protein>
<reference evidence="1 2" key="1">
    <citation type="submission" date="2017-05" db="EMBL/GenBank/DDBJ databases">
        <authorList>
            <person name="Varghese N."/>
            <person name="Submissions S."/>
        </authorList>
    </citation>
    <scope>NUCLEOTIDE SEQUENCE [LARGE SCALE GENOMIC DNA]</scope>
    <source>
        <strain evidence="1 2">DSM 28214</strain>
    </source>
</reference>
<keyword evidence="2" id="KW-1185">Reference proteome</keyword>
<accession>A0ABY1NRT4</accession>
<proteinExistence type="predicted"/>
<dbReference type="InterPro" id="IPR016181">
    <property type="entry name" value="Acyl_CoA_acyltransferase"/>
</dbReference>
<dbReference type="RefSeq" id="WP_283421783.1">
    <property type="nucleotide sequence ID" value="NZ_FXTZ01000004.1"/>
</dbReference>
<comment type="caution">
    <text evidence="1">The sequence shown here is derived from an EMBL/GenBank/DDBJ whole genome shotgun (WGS) entry which is preliminary data.</text>
</comment>
<organism evidence="1 2">
    <name type="scientific">Chryseobacterium profundimaris</name>
    <dbReference type="NCBI Taxonomy" id="1387275"/>
    <lineage>
        <taxon>Bacteria</taxon>
        <taxon>Pseudomonadati</taxon>
        <taxon>Bacteroidota</taxon>
        <taxon>Flavobacteriia</taxon>
        <taxon>Flavobacteriales</taxon>
        <taxon>Weeksellaceae</taxon>
        <taxon>Chryseobacterium group</taxon>
        <taxon>Chryseobacterium</taxon>
    </lineage>
</organism>
<dbReference type="SUPFAM" id="SSF55729">
    <property type="entry name" value="Acyl-CoA N-acyltransferases (Nat)"/>
    <property type="match status" value="1"/>
</dbReference>
<dbReference type="Proteomes" id="UP001157960">
    <property type="component" value="Unassembled WGS sequence"/>
</dbReference>
<sequence length="378" mass="44755">MSYHLKIYKSDKDFPDSWSLTIGKYNVMLSEEYFRALYTSLPSNMECFMVGIFKKNELVGGALFQYIDFIGYRKSVRDGSGWDLKSCFSEMFVKDVMILGNNMLTGQNGFYFDFSKVPGEDILMLLHQAVDKLQSEIRKTSLIIFKDYQKDFAEQFKGKEFESYFRFSVQPNMKLKIRDSWKIFDEYVNDFSKKYRSRVRTAKKKLHGIEKRELNLDGVKKYQNEMNLLYHNVADNASFNTFFLAENHFEEMKECLAEKFKIFGYFSGGKLVGFYTLLINNNDLDTYFLGYHKELQKEKQIYLNMLLDMVEFGINHQFKRIIFGRTALEIKSTIGAEPTEIFGLIKHNNFLINPFMKFLFPFISPKTDWIQRRPFNDF</sequence>
<evidence type="ECO:0008006" key="3">
    <source>
        <dbReference type="Google" id="ProtNLM"/>
    </source>
</evidence>
<evidence type="ECO:0000313" key="1">
    <source>
        <dbReference type="EMBL" id="SMP16678.1"/>
    </source>
</evidence>
<name>A0ABY1NRT4_9FLAO</name>